<dbReference type="SUPFAM" id="SSF53335">
    <property type="entry name" value="S-adenosyl-L-methionine-dependent methyltransferases"/>
    <property type="match status" value="1"/>
</dbReference>
<dbReference type="AlphaFoldDB" id="A0A8K0TTU1"/>
<comment type="similarity">
    <text evidence="1">Belongs to the methyltransferase superfamily. LaeA methyltransferase family.</text>
</comment>
<evidence type="ECO:0000313" key="2">
    <source>
        <dbReference type="EMBL" id="KAH7375861.1"/>
    </source>
</evidence>
<accession>A0A8K0TTU1</accession>
<dbReference type="Proteomes" id="UP000813385">
    <property type="component" value="Unassembled WGS sequence"/>
</dbReference>
<comment type="caution">
    <text evidence="2">The sequence shown here is derived from an EMBL/GenBank/DDBJ whole genome shotgun (WGS) entry which is preliminary data.</text>
</comment>
<evidence type="ECO:0000256" key="1">
    <source>
        <dbReference type="ARBA" id="ARBA00038158"/>
    </source>
</evidence>
<dbReference type="InterPro" id="IPR029063">
    <property type="entry name" value="SAM-dependent_MTases_sf"/>
</dbReference>
<dbReference type="GO" id="GO:0032259">
    <property type="term" value="P:methylation"/>
    <property type="evidence" value="ECO:0007669"/>
    <property type="project" value="UniProtKB-KW"/>
</dbReference>
<gene>
    <name evidence="2" type="ORF">B0T11DRAFT_303757</name>
</gene>
<dbReference type="Gene3D" id="3.40.50.150">
    <property type="entry name" value="Vaccinia Virus protein VP39"/>
    <property type="match status" value="1"/>
</dbReference>
<dbReference type="PANTHER" id="PTHR43591">
    <property type="entry name" value="METHYLTRANSFERASE"/>
    <property type="match status" value="1"/>
</dbReference>
<dbReference type="CDD" id="cd02440">
    <property type="entry name" value="AdoMet_MTases"/>
    <property type="match status" value="1"/>
</dbReference>
<dbReference type="GO" id="GO:0008168">
    <property type="term" value="F:methyltransferase activity"/>
    <property type="evidence" value="ECO:0007669"/>
    <property type="project" value="UniProtKB-KW"/>
</dbReference>
<keyword evidence="2" id="KW-0489">Methyltransferase</keyword>
<proteinExistence type="inferred from homology"/>
<sequence>MPQTRDETVPLDEEYVPTVIQDGREYQQFALDNFHYFEPIDDHEMMRLSNLHEVLMLVFNNRLVPPELSRPRKILDLGSGTGDWAVEVAKTFPACEEDNLVLQVDNVNESFTWPRNEFDLVHSQMMVGAVNKDRWQPYVRDIFRTLRQGGWCEMVEIYFNAQSDNGTLTDDHALRRWSKGYLESIQTLKNPRAPLRMARWMREAGFIVNEEPRPIPLPTCGWSTDARQQEIGRLNRDQVRSMLSSVALYPMTMFQGMAVRDFEIMVAQARNEADNPGYKKPR</sequence>
<dbReference type="Pfam" id="PF13489">
    <property type="entry name" value="Methyltransf_23"/>
    <property type="match status" value="1"/>
</dbReference>
<keyword evidence="3" id="KW-1185">Reference proteome</keyword>
<dbReference type="PANTHER" id="PTHR43591:SF24">
    <property type="entry name" value="2-METHOXY-6-POLYPRENYL-1,4-BENZOQUINOL METHYLASE, MITOCHONDRIAL"/>
    <property type="match status" value="1"/>
</dbReference>
<evidence type="ECO:0000313" key="3">
    <source>
        <dbReference type="Proteomes" id="UP000813385"/>
    </source>
</evidence>
<name>A0A8K0TTU1_9PEZI</name>
<protein>
    <submittedName>
        <fullName evidence="2">S-adenosyl-L-methionine-dependent methyltransferase</fullName>
    </submittedName>
</protein>
<keyword evidence="2" id="KW-0808">Transferase</keyword>
<dbReference type="EMBL" id="JAGPXD010000001">
    <property type="protein sequence ID" value="KAH7375861.1"/>
    <property type="molecule type" value="Genomic_DNA"/>
</dbReference>
<dbReference type="OrthoDB" id="506498at2759"/>
<organism evidence="2 3">
    <name type="scientific">Plectosphaerella cucumerina</name>
    <dbReference type="NCBI Taxonomy" id="40658"/>
    <lineage>
        <taxon>Eukaryota</taxon>
        <taxon>Fungi</taxon>
        <taxon>Dikarya</taxon>
        <taxon>Ascomycota</taxon>
        <taxon>Pezizomycotina</taxon>
        <taxon>Sordariomycetes</taxon>
        <taxon>Hypocreomycetidae</taxon>
        <taxon>Glomerellales</taxon>
        <taxon>Plectosphaerellaceae</taxon>
        <taxon>Plectosphaerella</taxon>
    </lineage>
</organism>
<reference evidence="2" key="1">
    <citation type="journal article" date="2021" name="Nat. Commun.">
        <title>Genetic determinants of endophytism in the Arabidopsis root mycobiome.</title>
        <authorList>
            <person name="Mesny F."/>
            <person name="Miyauchi S."/>
            <person name="Thiergart T."/>
            <person name="Pickel B."/>
            <person name="Atanasova L."/>
            <person name="Karlsson M."/>
            <person name="Huettel B."/>
            <person name="Barry K.W."/>
            <person name="Haridas S."/>
            <person name="Chen C."/>
            <person name="Bauer D."/>
            <person name="Andreopoulos W."/>
            <person name="Pangilinan J."/>
            <person name="LaButti K."/>
            <person name="Riley R."/>
            <person name="Lipzen A."/>
            <person name="Clum A."/>
            <person name="Drula E."/>
            <person name="Henrissat B."/>
            <person name="Kohler A."/>
            <person name="Grigoriev I.V."/>
            <person name="Martin F.M."/>
            <person name="Hacquard S."/>
        </authorList>
    </citation>
    <scope>NUCLEOTIDE SEQUENCE</scope>
    <source>
        <strain evidence="2">MPI-CAGE-AT-0016</strain>
    </source>
</reference>